<comment type="caution">
    <text evidence="2">The sequence shown here is derived from an EMBL/GenBank/DDBJ whole genome shotgun (WGS) entry which is preliminary data.</text>
</comment>
<dbReference type="AlphaFoldDB" id="A0A6L6QNH0"/>
<feature type="region of interest" description="Disordered" evidence="1">
    <location>
        <begin position="1"/>
        <end position="38"/>
    </location>
</feature>
<organism evidence="2 3">
    <name type="scientific">Massilia eburnea</name>
    <dbReference type="NCBI Taxonomy" id="1776165"/>
    <lineage>
        <taxon>Bacteria</taxon>
        <taxon>Pseudomonadati</taxon>
        <taxon>Pseudomonadota</taxon>
        <taxon>Betaproteobacteria</taxon>
        <taxon>Burkholderiales</taxon>
        <taxon>Oxalobacteraceae</taxon>
        <taxon>Telluria group</taxon>
        <taxon>Massilia</taxon>
    </lineage>
</organism>
<sequence>MAPLCAAAQSHAALSDPTRPPPEALQLQSPSAVPAPSVPRKPVLQSVLVGKGHEGREVAVIDGEVVRKGQAFHGAVLEEVGANVAVLRRGNKTETLILFPLAAGSRKK</sequence>
<gene>
    <name evidence="2" type="ORF">GM658_24235</name>
</gene>
<keyword evidence="3" id="KW-1185">Reference proteome</keyword>
<name>A0A6L6QNH0_9BURK</name>
<protein>
    <submittedName>
        <fullName evidence="2">MSHA biogenesis protein MshK</fullName>
    </submittedName>
</protein>
<evidence type="ECO:0000313" key="3">
    <source>
        <dbReference type="Proteomes" id="UP000472320"/>
    </source>
</evidence>
<dbReference type="Proteomes" id="UP000472320">
    <property type="component" value="Unassembled WGS sequence"/>
</dbReference>
<evidence type="ECO:0000313" key="2">
    <source>
        <dbReference type="EMBL" id="MTW13725.1"/>
    </source>
</evidence>
<proteinExistence type="predicted"/>
<accession>A0A6L6QNH0</accession>
<dbReference type="EMBL" id="WNKX01000026">
    <property type="protein sequence ID" value="MTW13725.1"/>
    <property type="molecule type" value="Genomic_DNA"/>
</dbReference>
<evidence type="ECO:0000256" key="1">
    <source>
        <dbReference type="SAM" id="MobiDB-lite"/>
    </source>
</evidence>
<reference evidence="2 3" key="1">
    <citation type="submission" date="2019-11" db="EMBL/GenBank/DDBJ databases">
        <title>Type strains purchased from KCTC, JCM and DSMZ.</title>
        <authorList>
            <person name="Lu H."/>
        </authorList>
    </citation>
    <scope>NUCLEOTIDE SEQUENCE [LARGE SCALE GENOMIC DNA]</scope>
    <source>
        <strain evidence="2 3">JCM 31587</strain>
    </source>
</reference>